<keyword evidence="4 5" id="KW-0067">ATP-binding</keyword>
<protein>
    <recommendedName>
        <fullName evidence="6">Protein kinase domain-containing protein</fullName>
    </recommendedName>
</protein>
<evidence type="ECO:0000313" key="7">
    <source>
        <dbReference type="EMBL" id="CAB5349485.1"/>
    </source>
</evidence>
<dbReference type="InterPro" id="IPR000719">
    <property type="entry name" value="Prot_kinase_dom"/>
</dbReference>
<dbReference type="InterPro" id="IPR051681">
    <property type="entry name" value="Ser/Thr_Kinases-Pseudokinases"/>
</dbReference>
<feature type="domain" description="Protein kinase" evidence="6">
    <location>
        <begin position="119"/>
        <end position="401"/>
    </location>
</feature>
<evidence type="ECO:0000256" key="4">
    <source>
        <dbReference type="ARBA" id="ARBA00022840"/>
    </source>
</evidence>
<organism evidence="7 8">
    <name type="scientific">Rhizophagus irregularis</name>
    <dbReference type="NCBI Taxonomy" id="588596"/>
    <lineage>
        <taxon>Eukaryota</taxon>
        <taxon>Fungi</taxon>
        <taxon>Fungi incertae sedis</taxon>
        <taxon>Mucoromycota</taxon>
        <taxon>Glomeromycotina</taxon>
        <taxon>Glomeromycetes</taxon>
        <taxon>Glomerales</taxon>
        <taxon>Glomeraceae</taxon>
        <taxon>Rhizophagus</taxon>
    </lineage>
</organism>
<dbReference type="Pfam" id="PF07714">
    <property type="entry name" value="PK_Tyr_Ser-Thr"/>
    <property type="match status" value="1"/>
</dbReference>
<dbReference type="PANTHER" id="PTHR44329">
    <property type="entry name" value="SERINE/THREONINE-PROTEIN KINASE TNNI3K-RELATED"/>
    <property type="match status" value="1"/>
</dbReference>
<evidence type="ECO:0000256" key="5">
    <source>
        <dbReference type="PROSITE-ProRule" id="PRU10141"/>
    </source>
</evidence>
<proteinExistence type="predicted"/>
<keyword evidence="1" id="KW-0808">Transferase</keyword>
<dbReference type="InterPro" id="IPR001245">
    <property type="entry name" value="Ser-Thr/Tyr_kinase_cat_dom"/>
</dbReference>
<dbReference type="GO" id="GO:0005524">
    <property type="term" value="F:ATP binding"/>
    <property type="evidence" value="ECO:0007669"/>
    <property type="project" value="UniProtKB-UniRule"/>
</dbReference>
<feature type="binding site" evidence="5">
    <location>
        <position position="149"/>
    </location>
    <ligand>
        <name>ATP</name>
        <dbReference type="ChEBI" id="CHEBI:30616"/>
    </ligand>
</feature>
<evidence type="ECO:0000259" key="6">
    <source>
        <dbReference type="PROSITE" id="PS50011"/>
    </source>
</evidence>
<dbReference type="PANTHER" id="PTHR44329:SF288">
    <property type="entry name" value="MITOGEN-ACTIVATED PROTEIN KINASE KINASE KINASE 20"/>
    <property type="match status" value="1"/>
</dbReference>
<accession>A0A915YX36</accession>
<evidence type="ECO:0000313" key="8">
    <source>
        <dbReference type="Proteomes" id="UP000684084"/>
    </source>
</evidence>
<evidence type="ECO:0000256" key="2">
    <source>
        <dbReference type="ARBA" id="ARBA00022741"/>
    </source>
</evidence>
<dbReference type="InterPro" id="IPR006597">
    <property type="entry name" value="Sel1-like"/>
</dbReference>
<dbReference type="VEuPathDB" id="FungiDB:RhiirFUN_017649"/>
<dbReference type="PROSITE" id="PS00107">
    <property type="entry name" value="PROTEIN_KINASE_ATP"/>
    <property type="match status" value="1"/>
</dbReference>
<dbReference type="Proteomes" id="UP000684084">
    <property type="component" value="Unassembled WGS sequence"/>
</dbReference>
<dbReference type="PROSITE" id="PS50011">
    <property type="entry name" value="PROTEIN_KINASE_DOM"/>
    <property type="match status" value="1"/>
</dbReference>
<dbReference type="AlphaFoldDB" id="A0A915YX36"/>
<dbReference type="Pfam" id="PF08238">
    <property type="entry name" value="Sel1"/>
    <property type="match status" value="3"/>
</dbReference>
<keyword evidence="2 5" id="KW-0547">Nucleotide-binding</keyword>
<dbReference type="InterPro" id="IPR017441">
    <property type="entry name" value="Protein_kinase_ATP_BS"/>
</dbReference>
<dbReference type="OrthoDB" id="2018507at2759"/>
<keyword evidence="3" id="KW-0418">Kinase</keyword>
<evidence type="ECO:0000256" key="1">
    <source>
        <dbReference type="ARBA" id="ARBA00022679"/>
    </source>
</evidence>
<dbReference type="GO" id="GO:0004674">
    <property type="term" value="F:protein serine/threonine kinase activity"/>
    <property type="evidence" value="ECO:0007669"/>
    <property type="project" value="TreeGrafter"/>
</dbReference>
<dbReference type="SMART" id="SM00671">
    <property type="entry name" value="SEL1"/>
    <property type="match status" value="2"/>
</dbReference>
<comment type="caution">
    <text evidence="7">The sequence shown here is derived from an EMBL/GenBank/DDBJ whole genome shotgun (WGS) entry which is preliminary data.</text>
</comment>
<reference evidence="7" key="1">
    <citation type="submission" date="2020-05" db="EMBL/GenBank/DDBJ databases">
        <authorList>
            <person name="Rincon C."/>
            <person name="Sanders R I."/>
            <person name="Robbins C."/>
            <person name="Chaturvedi A."/>
        </authorList>
    </citation>
    <scope>NUCLEOTIDE SEQUENCE</scope>
    <source>
        <strain evidence="7">CHB12</strain>
    </source>
</reference>
<name>A0A915YX36_9GLOM</name>
<gene>
    <name evidence="7" type="ORF">CHRIB12_LOCUS4731</name>
</gene>
<sequence length="445" mass="51872">MAFNFYKKAAKNGNYYAQYKLGRFYQYGYGVEKDEVKAFKWYKKAAEQDYSDAQNQLGLFYESGISTKKDLKKATNWYKKAADNGNEVAQHNLDKRQVFDWFEESIEKKEITYYDYKDFNDISKIGSGGFASVYATSWKNTQSKFAIKKFDKLSITINEVKNEIDLMKKVDFHPNIIKFCGVTKLQDELTGGINYLLVLEYADNGTLRKYLKKNFDTFRWERQLNFAKEIASAIVCLHYNGIIHRDLHSNNILVHQHTIKLADFGLSRRLQQSVCHTNKARGVIPYMDPIIFNMRETTDKQNLSYELTKKSDIYSLGVLFWELTSGLSPFNFENGTYSDYALIKDILEGKRENPVPNTNAKFIKLYQKCWRYDPDERPSIEQVILELNNIDSKNDTSHQVNSELNDSDNVNIENNRIEKSKNTEELERNAIESMNGDLYLSKFLS</sequence>
<evidence type="ECO:0000256" key="3">
    <source>
        <dbReference type="ARBA" id="ARBA00022777"/>
    </source>
</evidence>
<dbReference type="EMBL" id="CAGKOT010000007">
    <property type="protein sequence ID" value="CAB5349485.1"/>
    <property type="molecule type" value="Genomic_DNA"/>
</dbReference>